<sequence length="270" mass="30123">MSFLKKTLASFGIGSAKVDSILNQDVVYPGQSVDVSIHVYGGATEQAIDNIDLKLCCRYIAETLDDRGSREGHMMRRVPQTHVLAEWSLPYAFVIHSGEERTFDAKLNVPWNTPVTIGDAKVWLETGLDVSAALDPTDKDTLTVRPDPLMDAVLSALEAQGLRIRQVECEEVDGFELPFVQEFEMVPTDGPYHGVWRELEFVAHRNADELKLWFEVDRTRKGTSGMLASLLGSGKLKREMVIPVTTSPENVGDIVIDYLDQTTALHENEF</sequence>
<protein>
    <submittedName>
        <fullName evidence="1">Gram-positive sporulation control protein Spo0M</fullName>
    </submittedName>
</protein>
<gene>
    <name evidence="1" type="ORF">SU60_20490</name>
</gene>
<dbReference type="STRING" id="50718.SU60_20490"/>
<evidence type="ECO:0000313" key="1">
    <source>
        <dbReference type="EMBL" id="KIN09238.1"/>
    </source>
</evidence>
<dbReference type="PANTHER" id="PTHR40053">
    <property type="entry name" value="SPORULATION-CONTROL PROTEIN SPO0M"/>
    <property type="match status" value="1"/>
</dbReference>
<organism evidence="1 2">
    <name type="scientific">Vibrio mytili</name>
    <dbReference type="NCBI Taxonomy" id="50718"/>
    <lineage>
        <taxon>Bacteria</taxon>
        <taxon>Pseudomonadati</taxon>
        <taxon>Pseudomonadota</taxon>
        <taxon>Gammaproteobacteria</taxon>
        <taxon>Vibrionales</taxon>
        <taxon>Vibrionaceae</taxon>
        <taxon>Vibrio</taxon>
    </lineage>
</organism>
<dbReference type="RefSeq" id="WP_041157148.1">
    <property type="nucleotide sequence ID" value="NZ_CBCRVP010000037.1"/>
</dbReference>
<keyword evidence="2" id="KW-1185">Reference proteome</keyword>
<accession>A0A0C3E4F5</accession>
<dbReference type="InterPro" id="IPR009776">
    <property type="entry name" value="Spore_0_M"/>
</dbReference>
<dbReference type="AlphaFoldDB" id="A0A0C3E4F5"/>
<dbReference type="EMBL" id="JXOK01000088">
    <property type="protein sequence ID" value="KIN09238.1"/>
    <property type="molecule type" value="Genomic_DNA"/>
</dbReference>
<comment type="caution">
    <text evidence="1">The sequence shown here is derived from an EMBL/GenBank/DDBJ whole genome shotgun (WGS) entry which is preliminary data.</text>
</comment>
<proteinExistence type="predicted"/>
<dbReference type="Pfam" id="PF07070">
    <property type="entry name" value="Spo0M"/>
    <property type="match status" value="1"/>
</dbReference>
<dbReference type="Proteomes" id="UP000031977">
    <property type="component" value="Unassembled WGS sequence"/>
</dbReference>
<reference evidence="1 2" key="1">
    <citation type="submission" date="2015-01" db="EMBL/GenBank/DDBJ databases">
        <title>Draft genome of Vibrio mytili type strain CAIM 528.</title>
        <authorList>
            <person name="Gonzalez-Castillo A."/>
            <person name="Gomez-Gil B."/>
            <person name="Enciso-Ibarra J."/>
        </authorList>
    </citation>
    <scope>NUCLEOTIDE SEQUENCE [LARGE SCALE GENOMIC DNA]</scope>
    <source>
        <strain evidence="1 2">CAIM 528</strain>
    </source>
</reference>
<evidence type="ECO:0000313" key="2">
    <source>
        <dbReference type="Proteomes" id="UP000031977"/>
    </source>
</evidence>
<name>A0A0C3E4F5_9VIBR</name>
<dbReference type="PANTHER" id="PTHR40053:SF1">
    <property type="entry name" value="SPORULATION-CONTROL PROTEIN SPO0M"/>
    <property type="match status" value="1"/>
</dbReference>